<dbReference type="PANTHER" id="PTHR11482">
    <property type="entry name" value="ARGININE/DIAMINOPIMELATE/ORNITHINE DECARBOXYLASE"/>
    <property type="match status" value="1"/>
</dbReference>
<evidence type="ECO:0000313" key="12">
    <source>
        <dbReference type="Proteomes" id="UP001244341"/>
    </source>
</evidence>
<evidence type="ECO:0000256" key="4">
    <source>
        <dbReference type="ARBA" id="ARBA00023239"/>
    </source>
</evidence>
<evidence type="ECO:0000256" key="7">
    <source>
        <dbReference type="ARBA" id="ARBA00046672"/>
    </source>
</evidence>
<gene>
    <name evidence="11" type="ORF">OEZ85_001011</name>
</gene>
<feature type="region of interest" description="Disordered" evidence="9">
    <location>
        <begin position="535"/>
        <end position="568"/>
    </location>
</feature>
<dbReference type="EMBL" id="CP126222">
    <property type="protein sequence ID" value="WIA22580.1"/>
    <property type="molecule type" value="Genomic_DNA"/>
</dbReference>
<feature type="domain" description="Orn/DAP/Arg decarboxylase 2 N-terminal" evidence="10">
    <location>
        <begin position="161"/>
        <end position="395"/>
    </location>
</feature>
<evidence type="ECO:0000256" key="2">
    <source>
        <dbReference type="ARBA" id="ARBA00008872"/>
    </source>
</evidence>
<organism evidence="11 12">
    <name type="scientific">Tetradesmus obliquus</name>
    <name type="common">Green alga</name>
    <name type="synonym">Acutodesmus obliquus</name>
    <dbReference type="NCBI Taxonomy" id="3088"/>
    <lineage>
        <taxon>Eukaryota</taxon>
        <taxon>Viridiplantae</taxon>
        <taxon>Chlorophyta</taxon>
        <taxon>core chlorophytes</taxon>
        <taxon>Chlorophyceae</taxon>
        <taxon>CS clade</taxon>
        <taxon>Sphaeropleales</taxon>
        <taxon>Scenedesmaceae</taxon>
        <taxon>Tetradesmus</taxon>
    </lineage>
</organism>
<dbReference type="Pfam" id="PF02784">
    <property type="entry name" value="Orn_Arg_deC_N"/>
    <property type="match status" value="1"/>
</dbReference>
<dbReference type="PRINTS" id="PR01179">
    <property type="entry name" value="ODADCRBXLASE"/>
</dbReference>
<comment type="cofactor">
    <cofactor evidence="1">
        <name>pyridoxal 5'-phosphate</name>
        <dbReference type="ChEBI" id="CHEBI:597326"/>
    </cofactor>
</comment>
<protein>
    <recommendedName>
        <fullName evidence="6">ornithine decarboxylase</fullName>
        <ecNumber evidence="6">4.1.1.17</ecNumber>
    </recommendedName>
</protein>
<reference evidence="11 12" key="1">
    <citation type="submission" date="2023-05" db="EMBL/GenBank/DDBJ databases">
        <title>A 100% complete, gapless, phased diploid assembly of the Scenedesmus obliquus UTEX 3031 genome.</title>
        <authorList>
            <person name="Biondi T.C."/>
            <person name="Hanschen E.R."/>
            <person name="Kwon T."/>
            <person name="Eng W."/>
            <person name="Kruse C.P.S."/>
            <person name="Koehler S.I."/>
            <person name="Kunde Y."/>
            <person name="Gleasner C.D."/>
            <person name="You Mak K.T."/>
            <person name="Polle J."/>
            <person name="Hovde B.T."/>
            <person name="Starkenburg S.R."/>
        </authorList>
    </citation>
    <scope>NUCLEOTIDE SEQUENCE [LARGE SCALE GENOMIC DNA]</scope>
    <source>
        <strain evidence="11 12">DOE0152z</strain>
    </source>
</reference>
<dbReference type="Gene3D" id="3.20.20.10">
    <property type="entry name" value="Alanine racemase"/>
    <property type="match status" value="1"/>
</dbReference>
<dbReference type="PANTHER" id="PTHR11482:SF6">
    <property type="entry name" value="ORNITHINE DECARBOXYLASE 1-RELATED"/>
    <property type="match status" value="1"/>
</dbReference>
<evidence type="ECO:0000256" key="3">
    <source>
        <dbReference type="ARBA" id="ARBA00022898"/>
    </source>
</evidence>
<dbReference type="SUPFAM" id="SSF51419">
    <property type="entry name" value="PLP-binding barrel"/>
    <property type="match status" value="1"/>
</dbReference>
<dbReference type="EC" id="4.1.1.17" evidence="6"/>
<keyword evidence="3" id="KW-0663">Pyridoxal phosphate</keyword>
<dbReference type="InterPro" id="IPR000183">
    <property type="entry name" value="Orn/DAP/Arg_de-COase"/>
</dbReference>
<sequence length="568" mass="61000">MASTRILSPKPVEMAPAPSLELSQLDQLCSGNLDALLDGACRIAFREGSFSKPQAPPACQAGKVPATKASAAKKQLLVPRSPSATNCSPERLAKLREANAIVKNSWQYKCTGSARAAAVLAEHRTKRLVTGGPRGLAAQAAALIEQHDLDDTTYIYDLGNTTRLFRAWRAALPRVQPFYAVKCNPEPALMKLLAALGAGFDCASKAELEAVAQMGVPKDQVIFAHPCKRPCDLRYARDTGVSLTTFDTESELTKIAGAYPGIQLVLRIRCDDPEARCPLGLKYGANPEDARKLLASAAALNLAVVGVSFHVGSGCKNLGAYSAAIATARNVFDIGAELGHEMRLLDIGGGFTGHFDGHGHVQFGDIARTINTAIGEHFPAESGVRVIAEPGRYFAETSAALIVPVYGKRDRPTPSGVVHKDYWLTDGLYGSFNCILYDDQKPQPLVLRSPLLPEVAEEQEEQQGAGKTFKSTLWGPTCDSADYVYKDVQLPELRNGDFLMFCNVGAYTVAGACDFNGIAMTNPTKFFVFSGQAVDDAEESEESDVEEEESEEESEEGECGPEAACKAE</sequence>
<dbReference type="InterPro" id="IPR029066">
    <property type="entry name" value="PLP-binding_barrel"/>
</dbReference>
<dbReference type="InterPro" id="IPR022644">
    <property type="entry name" value="De-COase2_N"/>
</dbReference>
<evidence type="ECO:0000256" key="8">
    <source>
        <dbReference type="ARBA" id="ARBA00049127"/>
    </source>
</evidence>
<keyword evidence="12" id="KW-1185">Reference proteome</keyword>
<dbReference type="InterPro" id="IPR022653">
    <property type="entry name" value="De-COase2_pyr-phos_BS"/>
</dbReference>
<name>A0ABY8UN75_TETOB</name>
<accession>A0ABY8UN75</accession>
<dbReference type="CDD" id="cd00622">
    <property type="entry name" value="PLPDE_III_ODC"/>
    <property type="match status" value="1"/>
</dbReference>
<comment type="similarity">
    <text evidence="2">Belongs to the Orn/Lys/Arg decarboxylase class-II family.</text>
</comment>
<evidence type="ECO:0000313" key="11">
    <source>
        <dbReference type="EMBL" id="WIA22580.1"/>
    </source>
</evidence>
<dbReference type="Proteomes" id="UP001244341">
    <property type="component" value="Chromosome 15b"/>
</dbReference>
<dbReference type="InterPro" id="IPR002433">
    <property type="entry name" value="Orn_de-COase"/>
</dbReference>
<comment type="subunit">
    <text evidence="7">Homodimer. Only the dimer is catalytically active, as the active sites are constructed of residues from both monomers.</text>
</comment>
<dbReference type="SUPFAM" id="SSF50621">
    <property type="entry name" value="Alanine racemase C-terminal domain-like"/>
    <property type="match status" value="1"/>
</dbReference>
<comment type="pathway">
    <text evidence="5">Amine and polyamine biosynthesis; putrescine biosynthesis via L-ornithine pathway; putrescine from L-ornithine: step 1/1.</text>
</comment>
<proteinExistence type="inferred from homology"/>
<evidence type="ECO:0000256" key="5">
    <source>
        <dbReference type="ARBA" id="ARBA00034115"/>
    </source>
</evidence>
<evidence type="ECO:0000259" key="10">
    <source>
        <dbReference type="Pfam" id="PF02784"/>
    </source>
</evidence>
<evidence type="ECO:0000256" key="1">
    <source>
        <dbReference type="ARBA" id="ARBA00001933"/>
    </source>
</evidence>
<dbReference type="PROSITE" id="PS00878">
    <property type="entry name" value="ODR_DC_2_1"/>
    <property type="match status" value="1"/>
</dbReference>
<dbReference type="Gene3D" id="2.40.37.10">
    <property type="entry name" value="Lyase, Ornithine Decarboxylase, Chain A, domain 1"/>
    <property type="match status" value="1"/>
</dbReference>
<keyword evidence="4" id="KW-0456">Lyase</keyword>
<dbReference type="InterPro" id="IPR009006">
    <property type="entry name" value="Ala_racemase/Decarboxylase_C"/>
</dbReference>
<dbReference type="PRINTS" id="PR01182">
    <property type="entry name" value="ORNDCRBXLASE"/>
</dbReference>
<comment type="catalytic activity">
    <reaction evidence="8">
        <text>L-ornithine + H(+) = putrescine + CO2</text>
        <dbReference type="Rhea" id="RHEA:22964"/>
        <dbReference type="ChEBI" id="CHEBI:15378"/>
        <dbReference type="ChEBI" id="CHEBI:16526"/>
        <dbReference type="ChEBI" id="CHEBI:46911"/>
        <dbReference type="ChEBI" id="CHEBI:326268"/>
        <dbReference type="EC" id="4.1.1.17"/>
    </reaction>
</comment>
<evidence type="ECO:0000256" key="9">
    <source>
        <dbReference type="SAM" id="MobiDB-lite"/>
    </source>
</evidence>
<feature type="compositionally biased region" description="Acidic residues" evidence="9">
    <location>
        <begin position="535"/>
        <end position="559"/>
    </location>
</feature>
<evidence type="ECO:0000256" key="6">
    <source>
        <dbReference type="ARBA" id="ARBA00034138"/>
    </source>
</evidence>